<evidence type="ECO:0000313" key="2">
    <source>
        <dbReference type="EMBL" id="MBA0838813.1"/>
    </source>
</evidence>
<dbReference type="InterPro" id="IPR023213">
    <property type="entry name" value="CAT-like_dom_sf"/>
</dbReference>
<dbReference type="EMBL" id="JABFAE010000010">
    <property type="protein sequence ID" value="MBA0838813.1"/>
    <property type="molecule type" value="Genomic_DNA"/>
</dbReference>
<name>A0A7J9JX98_9ROSI</name>
<dbReference type="AlphaFoldDB" id="A0A7J9JX98"/>
<proteinExistence type="inferred from homology"/>
<dbReference type="InterPro" id="IPR050317">
    <property type="entry name" value="Plant_Fungal_Acyltransferase"/>
</dbReference>
<comment type="similarity">
    <text evidence="1">Belongs to the plant acyltransferase family.</text>
</comment>
<dbReference type="PANTHER" id="PTHR31642:SF50">
    <property type="entry name" value="F21B7.2"/>
    <property type="match status" value="1"/>
</dbReference>
<gene>
    <name evidence="2" type="ORF">Goarm_004603</name>
</gene>
<sequence length="469" mass="52294">MASCVEELHFSHIHIPVTIDQMIPVLPAGPIPAVHGSRLYLSNLDNMIGARVFTPTVYFYKSNYMSSNRKPVTKTLCDALSRVLVPYYPLSGRLREASNGKLEVFFGQEQGALMVEAHSDMGLAELGDLAVPNPTWAPLNYRFPNEEPYKVLDMPLIIAQVTLFACGGFSLGLRLCHCICDGIGAMQFLAAWAATAKTGTLVTNPEPCWDREFFQPRNPPTIKYRHPEFMRIEEGSSLTMSLWKSKPVQKCYKVSQQFQAQLKSLAQPNDMLGCSTFDAMAAHVWRSWVKALDVKPVDCELRLTFSVNARPKLKNPPLKQGFYGNVVCVACGTSPVNNLIKGSLSETSRLVREARLSISEEYVRSTVDYMEIDRPNRLEFGGKLSITQWTRFSLYESADFGWGRPSYAGPIDLTPTPQVCVFLPDGSAECSGATVVCICLPDSATHKFTEFFLCLKDLISNDESERKLL</sequence>
<evidence type="ECO:0000313" key="3">
    <source>
        <dbReference type="Proteomes" id="UP000593575"/>
    </source>
</evidence>
<dbReference type="GO" id="GO:0016747">
    <property type="term" value="F:acyltransferase activity, transferring groups other than amino-acyl groups"/>
    <property type="evidence" value="ECO:0007669"/>
    <property type="project" value="TreeGrafter"/>
</dbReference>
<organism evidence="2 3">
    <name type="scientific">Gossypium armourianum</name>
    <dbReference type="NCBI Taxonomy" id="34283"/>
    <lineage>
        <taxon>Eukaryota</taxon>
        <taxon>Viridiplantae</taxon>
        <taxon>Streptophyta</taxon>
        <taxon>Embryophyta</taxon>
        <taxon>Tracheophyta</taxon>
        <taxon>Spermatophyta</taxon>
        <taxon>Magnoliopsida</taxon>
        <taxon>eudicotyledons</taxon>
        <taxon>Gunneridae</taxon>
        <taxon>Pentapetalae</taxon>
        <taxon>rosids</taxon>
        <taxon>malvids</taxon>
        <taxon>Malvales</taxon>
        <taxon>Malvaceae</taxon>
        <taxon>Malvoideae</taxon>
        <taxon>Gossypium</taxon>
    </lineage>
</organism>
<protein>
    <recommendedName>
        <fullName evidence="4">Omega-hydroxypalmitate O-feruloyl transferase</fullName>
    </recommendedName>
</protein>
<accession>A0A7J9JX98</accession>
<dbReference type="PANTHER" id="PTHR31642">
    <property type="entry name" value="TRICHOTHECENE 3-O-ACETYLTRANSFERASE"/>
    <property type="match status" value="1"/>
</dbReference>
<evidence type="ECO:0000256" key="1">
    <source>
        <dbReference type="ARBA" id="ARBA00009861"/>
    </source>
</evidence>
<reference evidence="2 3" key="1">
    <citation type="journal article" date="2019" name="Genome Biol. Evol.">
        <title>Insights into the evolution of the New World diploid cottons (Gossypium, subgenus Houzingenia) based on genome sequencing.</title>
        <authorList>
            <person name="Grover C.E."/>
            <person name="Arick M.A. 2nd"/>
            <person name="Thrash A."/>
            <person name="Conover J.L."/>
            <person name="Sanders W.S."/>
            <person name="Peterson D.G."/>
            <person name="Frelichowski J.E."/>
            <person name="Scheffler J.A."/>
            <person name="Scheffler B.E."/>
            <person name="Wendel J.F."/>
        </authorList>
    </citation>
    <scope>NUCLEOTIDE SEQUENCE [LARGE SCALE GENOMIC DNA]</scope>
    <source>
        <strain evidence="2">6</strain>
        <tissue evidence="2">Leaf</tissue>
    </source>
</reference>
<dbReference type="Pfam" id="PF02458">
    <property type="entry name" value="Transferase"/>
    <property type="match status" value="1"/>
</dbReference>
<dbReference type="Proteomes" id="UP000593575">
    <property type="component" value="Unassembled WGS sequence"/>
</dbReference>
<evidence type="ECO:0008006" key="4">
    <source>
        <dbReference type="Google" id="ProtNLM"/>
    </source>
</evidence>
<comment type="caution">
    <text evidence="2">The sequence shown here is derived from an EMBL/GenBank/DDBJ whole genome shotgun (WGS) entry which is preliminary data.</text>
</comment>
<keyword evidence="3" id="KW-1185">Reference proteome</keyword>
<dbReference type="Gene3D" id="3.30.559.10">
    <property type="entry name" value="Chloramphenicol acetyltransferase-like domain"/>
    <property type="match status" value="2"/>
</dbReference>